<dbReference type="Pfam" id="PF00078">
    <property type="entry name" value="RVT_1"/>
    <property type="match status" value="1"/>
</dbReference>
<dbReference type="CDD" id="cd01650">
    <property type="entry name" value="RT_nLTR_like"/>
    <property type="match status" value="1"/>
</dbReference>
<evidence type="ECO:0000313" key="2">
    <source>
        <dbReference type="Ensembl" id="ENSFHEP00000035011.1"/>
    </source>
</evidence>
<reference evidence="2" key="1">
    <citation type="submission" date="2025-08" db="UniProtKB">
        <authorList>
            <consortium name="Ensembl"/>
        </authorList>
    </citation>
    <scope>IDENTIFICATION</scope>
</reference>
<sequence>MGDHRIHHALPPVGEVDADFLNGLNNFFGRFEALNGIPAVKAVPHQEEEVLCLDTADVWKTLRRVNPRKAPGPDNIPGRVLKECAGQLAGVLTDILNTSLDQATVPACFKSASIIPVPKKPQVTCFNNYRPVALTPIMMKCFERLMKEYIVSSVPPTLDPFQFAYQRNRSTEDAISSALHLSLAHLEEKNTHMRMLFLDFSSAFNSIIPQHLAGKLEHLGFSTQLRNWLLDFLTNRPQSVRVGQNTSDVITLSTGSPQGCVLSPLLFTLMTHDCVPRFTTNHIVKFADDTTVVGLIRDDSNRDYREEVEQLVGWCRDNSLILNVEKTKEIIVDFRKNRPHHAPLLINSSAVEVVSSTKFLGVHITDNLTWSVNTTSLVKRAQKRLYLLQRMRRAHLPPPILKTFYRSTIESILTSCLSVWCGGCSAADWKNVRRVVRTAEGIIGASLPSIKDLSSQRCVSRAHNIIRDPTHPHHGLFSLLPSGKRLCSIRCRTTRFCKSFFPTAIRLLNC</sequence>
<dbReference type="PANTHER" id="PTHR47510:SF3">
    <property type="entry name" value="ENDO_EXONUCLEASE_PHOSPHATASE DOMAIN-CONTAINING PROTEIN"/>
    <property type="match status" value="1"/>
</dbReference>
<dbReference type="GO" id="GO:0008168">
    <property type="term" value="F:methyltransferase activity"/>
    <property type="evidence" value="ECO:0007669"/>
    <property type="project" value="InterPro"/>
</dbReference>
<dbReference type="GeneTree" id="ENSGT01120000271821"/>
<dbReference type="InterPro" id="IPR015095">
    <property type="entry name" value="AlkB_hom8_N"/>
</dbReference>
<dbReference type="Proteomes" id="UP000265000">
    <property type="component" value="Unplaced"/>
</dbReference>
<keyword evidence="3" id="KW-1185">Reference proteome</keyword>
<proteinExistence type="predicted"/>
<dbReference type="SUPFAM" id="SSF56672">
    <property type="entry name" value="DNA/RNA polymerases"/>
    <property type="match status" value="1"/>
</dbReference>
<reference evidence="2" key="2">
    <citation type="submission" date="2025-09" db="UniProtKB">
        <authorList>
            <consortium name="Ensembl"/>
        </authorList>
    </citation>
    <scope>IDENTIFICATION</scope>
</reference>
<dbReference type="PANTHER" id="PTHR47510">
    <property type="entry name" value="REVERSE TRANSCRIPTASE DOMAIN-CONTAINING PROTEIN"/>
    <property type="match status" value="1"/>
</dbReference>
<organism evidence="2 3">
    <name type="scientific">Fundulus heteroclitus</name>
    <name type="common">Killifish</name>
    <name type="synonym">Mummichog</name>
    <dbReference type="NCBI Taxonomy" id="8078"/>
    <lineage>
        <taxon>Eukaryota</taxon>
        <taxon>Metazoa</taxon>
        <taxon>Chordata</taxon>
        <taxon>Craniata</taxon>
        <taxon>Vertebrata</taxon>
        <taxon>Euteleostomi</taxon>
        <taxon>Actinopterygii</taxon>
        <taxon>Neopterygii</taxon>
        <taxon>Teleostei</taxon>
        <taxon>Neoteleostei</taxon>
        <taxon>Acanthomorphata</taxon>
        <taxon>Ovalentaria</taxon>
        <taxon>Atherinomorphae</taxon>
        <taxon>Cyprinodontiformes</taxon>
        <taxon>Fundulidae</taxon>
        <taxon>Fundulus</taxon>
    </lineage>
</organism>
<feature type="domain" description="Reverse transcriptase" evidence="1">
    <location>
        <begin position="98"/>
        <end position="364"/>
    </location>
</feature>
<evidence type="ECO:0000313" key="3">
    <source>
        <dbReference type="Proteomes" id="UP000265000"/>
    </source>
</evidence>
<name>A0A3Q2UQX4_FUNHE</name>
<accession>A0A3Q2UQX4</accession>
<dbReference type="AlphaFoldDB" id="A0A3Q2UQX4"/>
<dbReference type="Pfam" id="PF09004">
    <property type="entry name" value="ALKBH8_N"/>
    <property type="match status" value="1"/>
</dbReference>
<dbReference type="InterPro" id="IPR043502">
    <property type="entry name" value="DNA/RNA_pol_sf"/>
</dbReference>
<dbReference type="PROSITE" id="PS50878">
    <property type="entry name" value="RT_POL"/>
    <property type="match status" value="1"/>
</dbReference>
<dbReference type="InterPro" id="IPR000477">
    <property type="entry name" value="RT_dom"/>
</dbReference>
<dbReference type="STRING" id="8078.ENSFHEP00000035011"/>
<dbReference type="Ensembl" id="ENSFHET00000030707.1">
    <property type="protein sequence ID" value="ENSFHEP00000035011.1"/>
    <property type="gene ID" value="ENSFHEG00000023003.1"/>
</dbReference>
<protein>
    <recommendedName>
        <fullName evidence="1">Reverse transcriptase domain-containing protein</fullName>
    </recommendedName>
</protein>
<dbReference type="GO" id="GO:0016706">
    <property type="term" value="F:2-oxoglutarate-dependent dioxygenase activity"/>
    <property type="evidence" value="ECO:0007669"/>
    <property type="project" value="InterPro"/>
</dbReference>
<evidence type="ECO:0000259" key="1">
    <source>
        <dbReference type="PROSITE" id="PS50878"/>
    </source>
</evidence>